<keyword evidence="3" id="KW-1185">Reference proteome</keyword>
<accession>A0ABW4DHM0</accession>
<dbReference type="SUPFAM" id="SSF47413">
    <property type="entry name" value="lambda repressor-like DNA-binding domains"/>
    <property type="match status" value="1"/>
</dbReference>
<organism evidence="2 3">
    <name type="scientific">Paenibacillus farraposensis</name>
    <dbReference type="NCBI Taxonomy" id="2807095"/>
    <lineage>
        <taxon>Bacteria</taxon>
        <taxon>Bacillati</taxon>
        <taxon>Bacillota</taxon>
        <taxon>Bacilli</taxon>
        <taxon>Bacillales</taxon>
        <taxon>Paenibacillaceae</taxon>
        <taxon>Paenibacillus</taxon>
    </lineage>
</organism>
<feature type="domain" description="HTH cro/C1-type" evidence="1">
    <location>
        <begin position="39"/>
        <end position="91"/>
    </location>
</feature>
<reference evidence="3" key="1">
    <citation type="journal article" date="2019" name="Int. J. Syst. Evol. Microbiol.">
        <title>The Global Catalogue of Microorganisms (GCM) 10K type strain sequencing project: providing services to taxonomists for standard genome sequencing and annotation.</title>
        <authorList>
            <consortium name="The Broad Institute Genomics Platform"/>
            <consortium name="The Broad Institute Genome Sequencing Center for Infectious Disease"/>
            <person name="Wu L."/>
            <person name="Ma J."/>
        </authorList>
    </citation>
    <scope>NUCLEOTIDE SEQUENCE [LARGE SCALE GENOMIC DNA]</scope>
    <source>
        <strain evidence="3">CCM 9147</strain>
    </source>
</reference>
<dbReference type="Pfam" id="PF01381">
    <property type="entry name" value="HTH_3"/>
    <property type="match status" value="1"/>
</dbReference>
<dbReference type="Proteomes" id="UP001597340">
    <property type="component" value="Unassembled WGS sequence"/>
</dbReference>
<dbReference type="RefSeq" id="WP_229523736.1">
    <property type="nucleotide sequence ID" value="NZ_JAFFQR010000036.1"/>
</dbReference>
<gene>
    <name evidence="2" type="ORF">ACFQ5D_23280</name>
</gene>
<proteinExistence type="predicted"/>
<evidence type="ECO:0000313" key="2">
    <source>
        <dbReference type="EMBL" id="MFD1464180.1"/>
    </source>
</evidence>
<comment type="caution">
    <text evidence="2">The sequence shown here is derived from an EMBL/GenBank/DDBJ whole genome shotgun (WGS) entry which is preliminary data.</text>
</comment>
<evidence type="ECO:0000259" key="1">
    <source>
        <dbReference type="PROSITE" id="PS50943"/>
    </source>
</evidence>
<dbReference type="InterPro" id="IPR010982">
    <property type="entry name" value="Lambda_DNA-bd_dom_sf"/>
</dbReference>
<dbReference type="CDD" id="cd00093">
    <property type="entry name" value="HTH_XRE"/>
    <property type="match status" value="1"/>
</dbReference>
<protein>
    <submittedName>
        <fullName evidence="2">Helix-turn-helix domain-containing protein</fullName>
    </submittedName>
</protein>
<dbReference type="Gene3D" id="1.10.260.40">
    <property type="entry name" value="lambda repressor-like DNA-binding domains"/>
    <property type="match status" value="1"/>
</dbReference>
<dbReference type="InterPro" id="IPR001387">
    <property type="entry name" value="Cro/C1-type_HTH"/>
</dbReference>
<name>A0ABW4DHM0_9BACL</name>
<sequence length="105" mass="11402">MKHPKGTGSDFANLKQAARDIPEVAEYLDSFSVTIGDMVLARRIQLGYTQSLLAQLAETTQARVSQIESGNGNVTSDTLNRVFKALKLASLNPTFRDEEAATTIS</sequence>
<dbReference type="EMBL" id="JBHTNZ010000080">
    <property type="protein sequence ID" value="MFD1464180.1"/>
    <property type="molecule type" value="Genomic_DNA"/>
</dbReference>
<evidence type="ECO:0000313" key="3">
    <source>
        <dbReference type="Proteomes" id="UP001597340"/>
    </source>
</evidence>
<dbReference type="PROSITE" id="PS50943">
    <property type="entry name" value="HTH_CROC1"/>
    <property type="match status" value="1"/>
</dbReference>